<dbReference type="PANTHER" id="PTHR21231:SF7">
    <property type="entry name" value="GPN-LOOP GTPASE 3"/>
    <property type="match status" value="1"/>
</dbReference>
<evidence type="ECO:0000256" key="3">
    <source>
        <dbReference type="ARBA" id="ARBA00014587"/>
    </source>
</evidence>
<organism evidence="8 9">
    <name type="scientific">Acrasis kona</name>
    <dbReference type="NCBI Taxonomy" id="1008807"/>
    <lineage>
        <taxon>Eukaryota</taxon>
        <taxon>Discoba</taxon>
        <taxon>Heterolobosea</taxon>
        <taxon>Tetramitia</taxon>
        <taxon>Eutetramitia</taxon>
        <taxon>Acrasidae</taxon>
        <taxon>Acrasis</taxon>
    </lineage>
</organism>
<dbReference type="SUPFAM" id="SSF52540">
    <property type="entry name" value="P-loop containing nucleoside triphosphate hydrolases"/>
    <property type="match status" value="1"/>
</dbReference>
<comment type="function">
    <text evidence="1">Small GTPase required for proper localization of RNA polymerase II (RNAPII). May act at an RNAP assembly step prior to nuclear import.</text>
</comment>
<evidence type="ECO:0000256" key="5">
    <source>
        <dbReference type="ARBA" id="ARBA00022801"/>
    </source>
</evidence>
<evidence type="ECO:0000256" key="4">
    <source>
        <dbReference type="ARBA" id="ARBA00022741"/>
    </source>
</evidence>
<evidence type="ECO:0000256" key="6">
    <source>
        <dbReference type="ARBA" id="ARBA00023134"/>
    </source>
</evidence>
<evidence type="ECO:0000256" key="7">
    <source>
        <dbReference type="RuleBase" id="RU365059"/>
    </source>
</evidence>
<protein>
    <recommendedName>
        <fullName evidence="3 7">GPN-loop GTPase 3</fullName>
    </recommendedName>
</protein>
<proteinExistence type="inferred from homology"/>
<sequence>MKHAQLVMGPAGCGKSTYCKTIQDHCDSLKRTLHVVNLDPAADTFHYNVSFDIRDLVTLEDVMEELEMGPNGGLVYCMEYLIENLDEWLAEQIKDYNDDYLIFDCPGQIELYSHVPVMKIFTQELQRLGYQVCGVYCVDVQFVDDPAKFISGTMMCLSAMVQFEMPHINVLTKCDILDDQQRTKLEEEYLIPDIDDLVYQLDKRMSRGTAITQKYSRLNQEIGNIISQYSMVAYVPLNIEDESSIEFCLSTIDNAIQYGEDLEVKEPKENDQD</sequence>
<dbReference type="PANTHER" id="PTHR21231">
    <property type="entry name" value="XPA-BINDING PROTEIN 1-RELATED"/>
    <property type="match status" value="1"/>
</dbReference>
<keyword evidence="6 7" id="KW-0342">GTP-binding</keyword>
<comment type="similarity">
    <text evidence="2 7">Belongs to the GPN-loop GTPase family.</text>
</comment>
<dbReference type="CDD" id="cd17872">
    <property type="entry name" value="GPN3"/>
    <property type="match status" value="1"/>
</dbReference>
<keyword evidence="4 7" id="KW-0547">Nucleotide-binding</keyword>
<dbReference type="AlphaFoldDB" id="A0AAW2YJA0"/>
<keyword evidence="5 7" id="KW-0378">Hydrolase</keyword>
<reference evidence="8 9" key="1">
    <citation type="submission" date="2024-03" db="EMBL/GenBank/DDBJ databases">
        <title>The Acrasis kona genome and developmental transcriptomes reveal deep origins of eukaryotic multicellular pathways.</title>
        <authorList>
            <person name="Sheikh S."/>
            <person name="Fu C.-J."/>
            <person name="Brown M.W."/>
            <person name="Baldauf S.L."/>
        </authorList>
    </citation>
    <scope>NUCLEOTIDE SEQUENCE [LARGE SCALE GENOMIC DNA]</scope>
    <source>
        <strain evidence="8 9">ATCC MYA-3509</strain>
    </source>
</reference>
<accession>A0AAW2YJA0</accession>
<dbReference type="GO" id="GO:0005525">
    <property type="term" value="F:GTP binding"/>
    <property type="evidence" value="ECO:0007669"/>
    <property type="project" value="UniProtKB-KW"/>
</dbReference>
<evidence type="ECO:0000256" key="1">
    <source>
        <dbReference type="ARBA" id="ARBA00002411"/>
    </source>
</evidence>
<dbReference type="Pfam" id="PF03029">
    <property type="entry name" value="ATP_bind_1"/>
    <property type="match status" value="1"/>
</dbReference>
<evidence type="ECO:0000313" key="8">
    <source>
        <dbReference type="EMBL" id="KAL0477111.1"/>
    </source>
</evidence>
<evidence type="ECO:0000313" key="9">
    <source>
        <dbReference type="Proteomes" id="UP001431209"/>
    </source>
</evidence>
<keyword evidence="9" id="KW-1185">Reference proteome</keyword>
<evidence type="ECO:0000256" key="2">
    <source>
        <dbReference type="ARBA" id="ARBA00005290"/>
    </source>
</evidence>
<comment type="function">
    <text evidence="7">Small GTPase required for proper nuclear import of RNA polymerase II and III (RNAPII and RNAPIII). May act at an RNAP assembly step prior to nuclear import.</text>
</comment>
<dbReference type="GO" id="GO:0003924">
    <property type="term" value="F:GTPase activity"/>
    <property type="evidence" value="ECO:0007669"/>
    <property type="project" value="TreeGrafter"/>
</dbReference>
<dbReference type="InterPro" id="IPR030228">
    <property type="entry name" value="Gpn3"/>
</dbReference>
<dbReference type="Proteomes" id="UP001431209">
    <property type="component" value="Unassembled WGS sequence"/>
</dbReference>
<comment type="subunit">
    <text evidence="7">Binds to RNA polymerase II (RNAPII).</text>
</comment>
<dbReference type="InterPro" id="IPR004130">
    <property type="entry name" value="Gpn"/>
</dbReference>
<gene>
    <name evidence="8" type="ORF">AKO1_005931</name>
</gene>
<comment type="caution">
    <text evidence="8">The sequence shown here is derived from an EMBL/GenBank/DDBJ whole genome shotgun (WGS) entry which is preliminary data.</text>
</comment>
<dbReference type="EMBL" id="JAOPGA020000144">
    <property type="protein sequence ID" value="KAL0477111.1"/>
    <property type="molecule type" value="Genomic_DNA"/>
</dbReference>
<dbReference type="FunFam" id="3.40.50.300:FF:000616">
    <property type="entry name" value="GPN-loop GTPase 3"/>
    <property type="match status" value="1"/>
</dbReference>
<dbReference type="Gene3D" id="3.40.50.300">
    <property type="entry name" value="P-loop containing nucleotide triphosphate hydrolases"/>
    <property type="match status" value="1"/>
</dbReference>
<name>A0AAW2YJA0_9EUKA</name>
<dbReference type="InterPro" id="IPR027417">
    <property type="entry name" value="P-loop_NTPase"/>
</dbReference>